<protein>
    <submittedName>
        <fullName evidence="1">Uncharacterized protein</fullName>
    </submittedName>
</protein>
<dbReference type="Proteomes" id="UP001391051">
    <property type="component" value="Unassembled WGS sequence"/>
</dbReference>
<dbReference type="RefSeq" id="XP_066703120.1">
    <property type="nucleotide sequence ID" value="XM_066840493.1"/>
</dbReference>
<sequence>MTSKLPPGVRVRTSFKTGFSCHPPSSSPVVYGVIAQMPSITDAATTPISGPEYIWFYDETSIFSYL</sequence>
<accession>A0ABR1QM45</accession>
<reference evidence="1 2" key="1">
    <citation type="submission" date="2023-01" db="EMBL/GenBank/DDBJ databases">
        <title>Analysis of 21 Apiospora genomes using comparative genomics revels a genus with tremendous synthesis potential of carbohydrate active enzymes and secondary metabolites.</title>
        <authorList>
            <person name="Sorensen T."/>
        </authorList>
    </citation>
    <scope>NUCLEOTIDE SEQUENCE [LARGE SCALE GENOMIC DNA]</scope>
    <source>
        <strain evidence="1 2">CBS 24483</strain>
    </source>
</reference>
<proteinExistence type="predicted"/>
<name>A0ABR1QM45_9PEZI</name>
<gene>
    <name evidence="1" type="ORF">PG986_004271</name>
</gene>
<evidence type="ECO:0000313" key="1">
    <source>
        <dbReference type="EMBL" id="KAK7959417.1"/>
    </source>
</evidence>
<dbReference type="GeneID" id="92073555"/>
<dbReference type="EMBL" id="JAQQWE010000003">
    <property type="protein sequence ID" value="KAK7959417.1"/>
    <property type="molecule type" value="Genomic_DNA"/>
</dbReference>
<comment type="caution">
    <text evidence="1">The sequence shown here is derived from an EMBL/GenBank/DDBJ whole genome shotgun (WGS) entry which is preliminary data.</text>
</comment>
<evidence type="ECO:0000313" key="2">
    <source>
        <dbReference type="Proteomes" id="UP001391051"/>
    </source>
</evidence>
<organism evidence="1 2">
    <name type="scientific">Apiospora aurea</name>
    <dbReference type="NCBI Taxonomy" id="335848"/>
    <lineage>
        <taxon>Eukaryota</taxon>
        <taxon>Fungi</taxon>
        <taxon>Dikarya</taxon>
        <taxon>Ascomycota</taxon>
        <taxon>Pezizomycotina</taxon>
        <taxon>Sordariomycetes</taxon>
        <taxon>Xylariomycetidae</taxon>
        <taxon>Amphisphaeriales</taxon>
        <taxon>Apiosporaceae</taxon>
        <taxon>Apiospora</taxon>
    </lineage>
</organism>
<keyword evidence="2" id="KW-1185">Reference proteome</keyword>